<dbReference type="OrthoDB" id="5342093at2759"/>
<proteinExistence type="predicted"/>
<evidence type="ECO:0000259" key="2">
    <source>
        <dbReference type="Pfam" id="PF20237"/>
    </source>
</evidence>
<evidence type="ECO:0000256" key="1">
    <source>
        <dbReference type="SAM" id="Phobius"/>
    </source>
</evidence>
<feature type="transmembrane region" description="Helical" evidence="1">
    <location>
        <begin position="366"/>
        <end position="385"/>
    </location>
</feature>
<keyword evidence="1" id="KW-0812">Transmembrane</keyword>
<dbReference type="AlphaFoldDB" id="A0A3D8Q640"/>
<keyword evidence="1" id="KW-1133">Transmembrane helix</keyword>
<organism evidence="3 4">
    <name type="scientific">Coleophoma crateriformis</name>
    <dbReference type="NCBI Taxonomy" id="565419"/>
    <lineage>
        <taxon>Eukaryota</taxon>
        <taxon>Fungi</taxon>
        <taxon>Dikarya</taxon>
        <taxon>Ascomycota</taxon>
        <taxon>Pezizomycotina</taxon>
        <taxon>Leotiomycetes</taxon>
        <taxon>Helotiales</taxon>
        <taxon>Dermateaceae</taxon>
        <taxon>Coleophoma</taxon>
    </lineage>
</organism>
<accession>A0A3D8Q640</accession>
<feature type="transmembrane region" description="Helical" evidence="1">
    <location>
        <begin position="337"/>
        <end position="360"/>
    </location>
</feature>
<keyword evidence="1" id="KW-0472">Membrane</keyword>
<dbReference type="PANTHER" id="PTHR34502:SF5">
    <property type="entry name" value="DUF6594 DOMAIN-CONTAINING PROTEIN"/>
    <property type="match status" value="1"/>
</dbReference>
<keyword evidence="4" id="KW-1185">Reference proteome</keyword>
<reference evidence="3 4" key="1">
    <citation type="journal article" date="2018" name="IMA Fungus">
        <title>IMA Genome-F 9: Draft genome sequence of Annulohypoxylon stygium, Aspergillus mulundensis, Berkeleyomyces basicola (syn. Thielaviopsis basicola), Ceratocystis smalleyi, two Cercospora beticola strains, Coleophoma cylindrospora, Fusarium fracticaudum, Phialophora cf. hyalina, and Morchella septimelata.</title>
        <authorList>
            <person name="Wingfield B.D."/>
            <person name="Bills G.F."/>
            <person name="Dong Y."/>
            <person name="Huang W."/>
            <person name="Nel W.J."/>
            <person name="Swalarsk-Parry B.S."/>
            <person name="Vaghefi N."/>
            <person name="Wilken P.M."/>
            <person name="An Z."/>
            <person name="de Beer Z.W."/>
            <person name="De Vos L."/>
            <person name="Chen L."/>
            <person name="Duong T.A."/>
            <person name="Gao Y."/>
            <person name="Hammerbacher A."/>
            <person name="Kikkert J.R."/>
            <person name="Li Y."/>
            <person name="Li H."/>
            <person name="Li K."/>
            <person name="Li Q."/>
            <person name="Liu X."/>
            <person name="Ma X."/>
            <person name="Naidoo K."/>
            <person name="Pethybridge S.J."/>
            <person name="Sun J."/>
            <person name="Steenkamp E.T."/>
            <person name="van der Nest M.A."/>
            <person name="van Wyk S."/>
            <person name="Wingfield M.J."/>
            <person name="Xiong C."/>
            <person name="Yue Q."/>
            <person name="Zhang X."/>
        </authorList>
    </citation>
    <scope>NUCLEOTIDE SEQUENCE [LARGE SCALE GENOMIC DNA]</scope>
    <source>
        <strain evidence="3 4">BP5796</strain>
    </source>
</reference>
<evidence type="ECO:0000313" key="4">
    <source>
        <dbReference type="Proteomes" id="UP000256328"/>
    </source>
</evidence>
<dbReference type="PANTHER" id="PTHR34502">
    <property type="entry name" value="DUF6594 DOMAIN-CONTAINING PROTEIN-RELATED"/>
    <property type="match status" value="1"/>
</dbReference>
<dbReference type="Proteomes" id="UP000256328">
    <property type="component" value="Unassembled WGS sequence"/>
</dbReference>
<dbReference type="EMBL" id="PDLN01000023">
    <property type="protein sequence ID" value="RDW57282.1"/>
    <property type="molecule type" value="Genomic_DNA"/>
</dbReference>
<gene>
    <name evidence="3" type="ORF">BP5796_12732</name>
</gene>
<evidence type="ECO:0000313" key="3">
    <source>
        <dbReference type="EMBL" id="RDW57282.1"/>
    </source>
</evidence>
<comment type="caution">
    <text evidence="3">The sequence shown here is derived from an EMBL/GenBank/DDBJ whole genome shotgun (WGS) entry which is preliminary data.</text>
</comment>
<dbReference type="InterPro" id="IPR046529">
    <property type="entry name" value="DUF6594"/>
</dbReference>
<name>A0A3D8Q640_9HELO</name>
<feature type="domain" description="DUF6594" evidence="2">
    <location>
        <begin position="66"/>
        <end position="406"/>
    </location>
</feature>
<dbReference type="Pfam" id="PF20237">
    <property type="entry name" value="DUF6594"/>
    <property type="match status" value="1"/>
</dbReference>
<sequence>MNQALKRCSRCAKLETSNSISGSTSTAATVIEPTQIRSRSCERFTKTQWDTKSAPDEYPGVALRGWPKIARLLANNPGFEAFPAFRELSIKSLLYYQAELDELRADLHKQEWYDNRNHPFSRSEECAGRVDVVMTVCGKDDDDDKDQKEAAQIQRDLMKQIRVVLKEYNEALLQYSQITAFPEADCFNLKTLRKWLCGKRVDKIPINGPGSKCWGDCIAPEEESVKKTASVPRQLLHVLCSLFWVQKPEKNDLDLIVPRKGDRPDGLTLWIANELVPFWENLKNSWHAFLKSDNSILPCIERPGEAERKRTSEGDKEHANEVEPTLNTYRGSRMLRFTSYVATLVACLLPTVAITALSQVHATNQLLGLIAAFTAIFAIGLMFLTGGTTSRVEIFTATAAFSAVLVVFMQNQNLPVVTSNTCLSENGTKV</sequence>
<protein>
    <recommendedName>
        <fullName evidence="2">DUF6594 domain-containing protein</fullName>
    </recommendedName>
</protein>